<dbReference type="EMBL" id="KN846985">
    <property type="protein sequence ID" value="KIW94704.1"/>
    <property type="molecule type" value="Genomic_DNA"/>
</dbReference>
<proteinExistence type="predicted"/>
<reference evidence="1" key="1">
    <citation type="submission" date="2015-01" db="EMBL/GenBank/DDBJ databases">
        <title>The Genome Sequence of Cladophialophora bantiana CBS 173.52.</title>
        <authorList>
            <consortium name="The Broad Institute Genomics Platform"/>
            <person name="Cuomo C."/>
            <person name="de Hoog S."/>
            <person name="Gorbushina A."/>
            <person name="Stielow B."/>
            <person name="Teixiera M."/>
            <person name="Abouelleil A."/>
            <person name="Chapman S.B."/>
            <person name="Priest M."/>
            <person name="Young S.K."/>
            <person name="Wortman J."/>
            <person name="Nusbaum C."/>
            <person name="Birren B."/>
        </authorList>
    </citation>
    <scope>NUCLEOTIDE SEQUENCE [LARGE SCALE GENOMIC DNA]</scope>
    <source>
        <strain evidence="1">CBS 173.52</strain>
    </source>
</reference>
<name>A0A0D2ID79_CLAB1</name>
<dbReference type="HOGENOM" id="CLU_2867487_0_0_1"/>
<evidence type="ECO:0000313" key="1">
    <source>
        <dbReference type="EMBL" id="KIW94704.1"/>
    </source>
</evidence>
<sequence length="64" mass="6899">MSQLIDSEVAHYGLPVAGAICLSMLRPTFWQPCQDLCIPKILQDLGVIASELGLGGLFQEEAPN</sequence>
<dbReference type="OrthoDB" id="4898680at2759"/>
<accession>A0A0D2ID79</accession>
<keyword evidence="2" id="KW-1185">Reference proteome</keyword>
<protein>
    <submittedName>
        <fullName evidence="1">Uncharacterized protein</fullName>
    </submittedName>
</protein>
<organism evidence="1 2">
    <name type="scientific">Cladophialophora bantiana (strain ATCC 10958 / CBS 173.52 / CDC B-1940 / NIH 8579)</name>
    <name type="common">Xylohypha bantiana</name>
    <dbReference type="NCBI Taxonomy" id="1442370"/>
    <lineage>
        <taxon>Eukaryota</taxon>
        <taxon>Fungi</taxon>
        <taxon>Dikarya</taxon>
        <taxon>Ascomycota</taxon>
        <taxon>Pezizomycotina</taxon>
        <taxon>Eurotiomycetes</taxon>
        <taxon>Chaetothyriomycetidae</taxon>
        <taxon>Chaetothyriales</taxon>
        <taxon>Herpotrichiellaceae</taxon>
        <taxon>Cladophialophora</taxon>
    </lineage>
</organism>
<dbReference type="GeneID" id="27697609"/>
<dbReference type="Proteomes" id="UP000053789">
    <property type="component" value="Unassembled WGS sequence"/>
</dbReference>
<gene>
    <name evidence="1" type="ORF">Z519_04681</name>
</gene>
<dbReference type="AlphaFoldDB" id="A0A0D2ID79"/>
<dbReference type="VEuPathDB" id="FungiDB:Z519_04681"/>
<dbReference type="RefSeq" id="XP_016621373.1">
    <property type="nucleotide sequence ID" value="XM_016762426.1"/>
</dbReference>
<evidence type="ECO:0000313" key="2">
    <source>
        <dbReference type="Proteomes" id="UP000053789"/>
    </source>
</evidence>